<dbReference type="Proteomes" id="UP000550736">
    <property type="component" value="Unassembled WGS sequence"/>
</dbReference>
<evidence type="ECO:0000313" key="12">
    <source>
        <dbReference type="Proteomes" id="UP000291949"/>
    </source>
</evidence>
<keyword evidence="3 11" id="KW-0032">Aminotransferase</keyword>
<organism evidence="11 12">
    <name type="scientific">Staphylococcus capitis</name>
    <dbReference type="NCBI Taxonomy" id="29388"/>
    <lineage>
        <taxon>Bacteria</taxon>
        <taxon>Bacillati</taxon>
        <taxon>Bacillota</taxon>
        <taxon>Bacilli</taxon>
        <taxon>Bacillales</taxon>
        <taxon>Staphylococcaceae</taxon>
        <taxon>Staphylococcus</taxon>
    </lineage>
</organism>
<dbReference type="Gene3D" id="1.10.10.10">
    <property type="entry name" value="Winged helix-like DNA-binding domain superfamily/Winged helix DNA-binding domain"/>
    <property type="match status" value="1"/>
</dbReference>
<evidence type="ECO:0000259" key="8">
    <source>
        <dbReference type="PROSITE" id="PS50949"/>
    </source>
</evidence>
<dbReference type="Proteomes" id="UP000538955">
    <property type="component" value="Unassembled WGS sequence"/>
</dbReference>
<protein>
    <submittedName>
        <fullName evidence="11">PLP-dependent aminotransferase family protein</fullName>
    </submittedName>
</protein>
<evidence type="ECO:0000256" key="2">
    <source>
        <dbReference type="ARBA" id="ARBA00005384"/>
    </source>
</evidence>
<dbReference type="GO" id="GO:0003700">
    <property type="term" value="F:DNA-binding transcription factor activity"/>
    <property type="evidence" value="ECO:0007669"/>
    <property type="project" value="InterPro"/>
</dbReference>
<dbReference type="InterPro" id="IPR004839">
    <property type="entry name" value="Aminotransferase_I/II_large"/>
</dbReference>
<dbReference type="SMART" id="SM00345">
    <property type="entry name" value="HTH_GNTR"/>
    <property type="match status" value="1"/>
</dbReference>
<comment type="cofactor">
    <cofactor evidence="1">
        <name>pyridoxal 5'-phosphate</name>
        <dbReference type="ChEBI" id="CHEBI:597326"/>
    </cofactor>
</comment>
<dbReference type="PANTHER" id="PTHR46577">
    <property type="entry name" value="HTH-TYPE TRANSCRIPTIONAL REGULATORY PROTEIN GABR"/>
    <property type="match status" value="1"/>
</dbReference>
<gene>
    <name evidence="11" type="ORF">EQ811_00010</name>
    <name evidence="10" type="ORF">HHM13_13240</name>
    <name evidence="9" type="ORF">HHM24_01995</name>
</gene>
<dbReference type="Proteomes" id="UP000291949">
    <property type="component" value="Unassembled WGS sequence"/>
</dbReference>
<evidence type="ECO:0000313" key="11">
    <source>
        <dbReference type="EMBL" id="TBW77492.1"/>
    </source>
</evidence>
<evidence type="ECO:0000256" key="4">
    <source>
        <dbReference type="ARBA" id="ARBA00022898"/>
    </source>
</evidence>
<dbReference type="GO" id="GO:0030170">
    <property type="term" value="F:pyridoxal phosphate binding"/>
    <property type="evidence" value="ECO:0007669"/>
    <property type="project" value="InterPro"/>
</dbReference>
<sequence>MKSSQPLYLSLYEKLKNQIIEGQYHSNDKFPSKRQLSEHLSMSHTTIEHAYQLLLDEGFIYSKPRSGYYVSDIESLPVINRETYPNNDHLEMHNESNENSQFKFAFNLAEIDSENFPMHIFRKYAKDVFEEDHLSLLQRGEIQGEFVLRQQIAHYLFNSRGVTCHPNQIVIGSSTSQLLDMITNLLNQEKFIIEKPSYPPIKHVLDKKNMNYLQVPVEKNGIQVRPILESKYNILYITPSHQFPTGHVTNLKKRTQLIQWAQQDEQRYIIEDDYDSEFRYFGKPIPALQSLDTKGKVVYISTFSKSLYPSCRIAYIVLPKEILSKYKQRKLKEGNTVPVHIQHMVAQFMASGSFERHLNKMRKIYRDKLNYILHHLEKYKDQLQIEGALTGMHFNLTVLNGLTTQQCLDKAKNNKLKLEIYNYDDIPLEYPKFILGFGGIKQRELADYVKALINSLIIK</sequence>
<keyword evidence="6" id="KW-0238">DNA-binding</keyword>
<dbReference type="RefSeq" id="WP_030059229.1">
    <property type="nucleotide sequence ID" value="NZ_AP014956.1"/>
</dbReference>
<dbReference type="CDD" id="cd00609">
    <property type="entry name" value="AAT_like"/>
    <property type="match status" value="1"/>
</dbReference>
<dbReference type="EMBL" id="JABBLX010000077">
    <property type="protein sequence ID" value="NMK99017.1"/>
    <property type="molecule type" value="Genomic_DNA"/>
</dbReference>
<evidence type="ECO:0000256" key="3">
    <source>
        <dbReference type="ARBA" id="ARBA00022576"/>
    </source>
</evidence>
<evidence type="ECO:0000313" key="10">
    <source>
        <dbReference type="EMBL" id="NMK99017.1"/>
    </source>
</evidence>
<dbReference type="SUPFAM" id="SSF46785">
    <property type="entry name" value="Winged helix' DNA-binding domain"/>
    <property type="match status" value="1"/>
</dbReference>
<proteinExistence type="inferred from homology"/>
<evidence type="ECO:0000313" key="14">
    <source>
        <dbReference type="Proteomes" id="UP000550736"/>
    </source>
</evidence>
<evidence type="ECO:0000256" key="5">
    <source>
        <dbReference type="ARBA" id="ARBA00023015"/>
    </source>
</evidence>
<comment type="caution">
    <text evidence="11">The sequence shown here is derived from an EMBL/GenBank/DDBJ whole genome shotgun (WGS) entry which is preliminary data.</text>
</comment>
<dbReference type="InterPro" id="IPR036390">
    <property type="entry name" value="WH_DNA-bd_sf"/>
</dbReference>
<dbReference type="Gene3D" id="3.40.640.10">
    <property type="entry name" value="Type I PLP-dependent aspartate aminotransferase-like (Major domain)"/>
    <property type="match status" value="1"/>
</dbReference>
<dbReference type="PROSITE" id="PS50949">
    <property type="entry name" value="HTH_GNTR"/>
    <property type="match status" value="1"/>
</dbReference>
<comment type="similarity">
    <text evidence="2">In the C-terminal section; belongs to the class-I pyridoxal-phosphate-dependent aminotransferase family.</text>
</comment>
<dbReference type="PANTHER" id="PTHR46577:SF1">
    <property type="entry name" value="HTH-TYPE TRANSCRIPTIONAL REGULATORY PROTEIN GABR"/>
    <property type="match status" value="1"/>
</dbReference>
<reference evidence="11 12" key="1">
    <citation type="journal article" date="2019" name="Sci. Transl. Med.">
        <title>Quorum sensing between bacterial species on the skin protects against epidermal injury in atopic dermatitis.</title>
        <authorList>
            <person name="Williams M.R."/>
        </authorList>
    </citation>
    <scope>NUCLEOTIDE SEQUENCE [LARGE SCALE GENOMIC DNA]</scope>
    <source>
        <strain evidence="11 12">H8</strain>
    </source>
</reference>
<keyword evidence="5" id="KW-0805">Transcription regulation</keyword>
<name>A0A7X9WI25_STACP</name>
<dbReference type="Pfam" id="PF00155">
    <property type="entry name" value="Aminotran_1_2"/>
    <property type="match status" value="1"/>
</dbReference>
<evidence type="ECO:0000256" key="6">
    <source>
        <dbReference type="ARBA" id="ARBA00023125"/>
    </source>
</evidence>
<dbReference type="InterPro" id="IPR051446">
    <property type="entry name" value="HTH_trans_reg/aminotransferase"/>
</dbReference>
<dbReference type="Pfam" id="PF00392">
    <property type="entry name" value="GntR"/>
    <property type="match status" value="1"/>
</dbReference>
<dbReference type="EMBL" id="JABBMI010000002">
    <property type="protein sequence ID" value="NMK53523.1"/>
    <property type="molecule type" value="Genomic_DNA"/>
</dbReference>
<keyword evidence="7" id="KW-0804">Transcription</keyword>
<dbReference type="EMBL" id="SCHC01000001">
    <property type="protein sequence ID" value="TBW77492.1"/>
    <property type="molecule type" value="Genomic_DNA"/>
</dbReference>
<dbReference type="SUPFAM" id="SSF53383">
    <property type="entry name" value="PLP-dependent transferases"/>
    <property type="match status" value="1"/>
</dbReference>
<dbReference type="InterPro" id="IPR015421">
    <property type="entry name" value="PyrdxlP-dep_Trfase_major"/>
</dbReference>
<evidence type="ECO:0000256" key="1">
    <source>
        <dbReference type="ARBA" id="ARBA00001933"/>
    </source>
</evidence>
<dbReference type="InterPro" id="IPR036388">
    <property type="entry name" value="WH-like_DNA-bd_sf"/>
</dbReference>
<dbReference type="InterPro" id="IPR015424">
    <property type="entry name" value="PyrdxlP-dep_Trfase"/>
</dbReference>
<keyword evidence="11" id="KW-0808">Transferase</keyword>
<evidence type="ECO:0000313" key="9">
    <source>
        <dbReference type="EMBL" id="NMK53523.1"/>
    </source>
</evidence>
<keyword evidence="13" id="KW-1185">Reference proteome</keyword>
<evidence type="ECO:0000313" key="13">
    <source>
        <dbReference type="Proteomes" id="UP000538955"/>
    </source>
</evidence>
<dbReference type="CDD" id="cd07377">
    <property type="entry name" value="WHTH_GntR"/>
    <property type="match status" value="1"/>
</dbReference>
<dbReference type="GO" id="GO:0003677">
    <property type="term" value="F:DNA binding"/>
    <property type="evidence" value="ECO:0007669"/>
    <property type="project" value="UniProtKB-KW"/>
</dbReference>
<evidence type="ECO:0000256" key="7">
    <source>
        <dbReference type="ARBA" id="ARBA00023163"/>
    </source>
</evidence>
<accession>A0A7X9WI25</accession>
<feature type="domain" description="HTH gntR-type" evidence="8">
    <location>
        <begin position="5"/>
        <end position="73"/>
    </location>
</feature>
<dbReference type="InterPro" id="IPR000524">
    <property type="entry name" value="Tscrpt_reg_HTH_GntR"/>
</dbReference>
<keyword evidence="4" id="KW-0663">Pyridoxal phosphate</keyword>
<dbReference type="AlphaFoldDB" id="A0A7X9WI25"/>
<dbReference type="GO" id="GO:0008483">
    <property type="term" value="F:transaminase activity"/>
    <property type="evidence" value="ECO:0007669"/>
    <property type="project" value="UniProtKB-KW"/>
</dbReference>
<reference evidence="13 14" key="2">
    <citation type="submission" date="2020-04" db="EMBL/GenBank/DDBJ databases">
        <title>The Epidemiology and Molecular Characteristics of Linezolid-Resistant Staphylococcus capitis in Huashan Hospital, Shanghai.</title>
        <authorList>
            <person name="Ding L."/>
            <person name="Li P."/>
            <person name="Yang Y."/>
            <person name="Lin D."/>
            <person name="Xu X."/>
        </authorList>
    </citation>
    <scope>NUCLEOTIDE SEQUENCE [LARGE SCALE GENOMIC DNA]</scope>
    <source>
        <strain evidence="10 14">12-86</strain>
        <strain evidence="9 13">17-84</strain>
    </source>
</reference>